<protein>
    <submittedName>
        <fullName evidence="3">DUF397 domain-containing protein</fullName>
    </submittedName>
</protein>
<reference evidence="4" key="1">
    <citation type="submission" date="2023-07" db="EMBL/GenBank/DDBJ databases">
        <title>30 novel species of actinomycetes from the DSMZ collection.</title>
        <authorList>
            <person name="Nouioui I."/>
        </authorList>
    </citation>
    <scope>NUCLEOTIDE SEQUENCE [LARGE SCALE GENOMIC DNA]</scope>
    <source>
        <strain evidence="4">DSM 42041</strain>
    </source>
</reference>
<sequence length="56" mass="5931">MSDEAPAERAVLSDANCVEVATGHPTHTPVRDSKSTTAGTPLFPAPAWRAFLTTLH</sequence>
<name>A0ABU2NS81_9ACTN</name>
<dbReference type="InterPro" id="IPR007278">
    <property type="entry name" value="DUF397"/>
</dbReference>
<organism evidence="3 4">
    <name type="scientific">Streptomyces hazeniae</name>
    <dbReference type="NCBI Taxonomy" id="3075538"/>
    <lineage>
        <taxon>Bacteria</taxon>
        <taxon>Bacillati</taxon>
        <taxon>Actinomycetota</taxon>
        <taxon>Actinomycetes</taxon>
        <taxon>Kitasatosporales</taxon>
        <taxon>Streptomycetaceae</taxon>
        <taxon>Streptomyces</taxon>
    </lineage>
</organism>
<feature type="region of interest" description="Disordered" evidence="1">
    <location>
        <begin position="22"/>
        <end position="41"/>
    </location>
</feature>
<evidence type="ECO:0000256" key="1">
    <source>
        <dbReference type="SAM" id="MobiDB-lite"/>
    </source>
</evidence>
<proteinExistence type="predicted"/>
<dbReference type="EMBL" id="JAVREQ010000008">
    <property type="protein sequence ID" value="MDT0379461.1"/>
    <property type="molecule type" value="Genomic_DNA"/>
</dbReference>
<dbReference type="Proteomes" id="UP001183414">
    <property type="component" value="Unassembled WGS sequence"/>
</dbReference>
<comment type="caution">
    <text evidence="3">The sequence shown here is derived from an EMBL/GenBank/DDBJ whole genome shotgun (WGS) entry which is preliminary data.</text>
</comment>
<evidence type="ECO:0000313" key="4">
    <source>
        <dbReference type="Proteomes" id="UP001183414"/>
    </source>
</evidence>
<accession>A0ABU2NS81</accession>
<dbReference type="Pfam" id="PF04149">
    <property type="entry name" value="DUF397"/>
    <property type="match status" value="1"/>
</dbReference>
<evidence type="ECO:0000259" key="2">
    <source>
        <dbReference type="Pfam" id="PF04149"/>
    </source>
</evidence>
<gene>
    <name evidence="3" type="ORF">RM572_11865</name>
</gene>
<keyword evidence="4" id="KW-1185">Reference proteome</keyword>
<dbReference type="RefSeq" id="WP_311673253.1">
    <property type="nucleotide sequence ID" value="NZ_JAVREQ010000008.1"/>
</dbReference>
<feature type="domain" description="DUF397" evidence="2">
    <location>
        <begin position="15"/>
        <end position="55"/>
    </location>
</feature>
<evidence type="ECO:0000313" key="3">
    <source>
        <dbReference type="EMBL" id="MDT0379461.1"/>
    </source>
</evidence>